<dbReference type="CDD" id="cd09274">
    <property type="entry name" value="RNase_HI_RT_Ty3"/>
    <property type="match status" value="1"/>
</dbReference>
<dbReference type="GO" id="GO:0003824">
    <property type="term" value="F:catalytic activity"/>
    <property type="evidence" value="ECO:0007669"/>
    <property type="project" value="UniProtKB-KW"/>
</dbReference>
<dbReference type="Gene3D" id="3.30.420.10">
    <property type="entry name" value="Ribonuclease H-like superfamily/Ribonuclease H"/>
    <property type="match status" value="1"/>
</dbReference>
<evidence type="ECO:0008006" key="6">
    <source>
        <dbReference type="Google" id="ProtNLM"/>
    </source>
</evidence>
<dbReference type="AlphaFoldDB" id="A0A6A4AA32"/>
<dbReference type="Pfam" id="PF17919">
    <property type="entry name" value="RT_RNaseH_2"/>
    <property type="match status" value="1"/>
</dbReference>
<protein>
    <recommendedName>
        <fullName evidence="6">Integrase zinc-binding domain-containing protein</fullName>
    </recommendedName>
</protein>
<dbReference type="Pfam" id="PF17921">
    <property type="entry name" value="Integrase_H2C2"/>
    <property type="match status" value="1"/>
</dbReference>
<proteinExistence type="predicted"/>
<gene>
    <name evidence="4" type="ORF">PF002_g2500</name>
</gene>
<reference evidence="4 5" key="1">
    <citation type="submission" date="2018-08" db="EMBL/GenBank/DDBJ databases">
        <title>Genomic investigation of the strawberry pathogen Phytophthora fragariae indicates pathogenicity is determined by transcriptional variation in three key races.</title>
        <authorList>
            <person name="Adams T.M."/>
            <person name="Armitage A.D."/>
            <person name="Sobczyk M.K."/>
            <person name="Bates H.J."/>
            <person name="Dunwell J.M."/>
            <person name="Nellist C.F."/>
            <person name="Harrison R.J."/>
        </authorList>
    </citation>
    <scope>NUCLEOTIDE SEQUENCE [LARGE SCALE GENOMIC DNA]</scope>
    <source>
        <strain evidence="4 5">BC-1</strain>
    </source>
</reference>
<dbReference type="InterPro" id="IPR043502">
    <property type="entry name" value="DNA/RNA_pol_sf"/>
</dbReference>
<dbReference type="Proteomes" id="UP000440367">
    <property type="component" value="Unassembled WGS sequence"/>
</dbReference>
<comment type="caution">
    <text evidence="4">The sequence shown here is derived from an EMBL/GenBank/DDBJ whole genome shotgun (WGS) entry which is preliminary data.</text>
</comment>
<dbReference type="InterPro" id="IPR041577">
    <property type="entry name" value="RT_RNaseH_2"/>
</dbReference>
<dbReference type="SUPFAM" id="SSF56672">
    <property type="entry name" value="DNA/RNA polymerases"/>
    <property type="match status" value="1"/>
</dbReference>
<keyword evidence="1" id="KW-0511">Multifunctional enzyme</keyword>
<dbReference type="PANTHER" id="PTHR37984:SF5">
    <property type="entry name" value="PROTEIN NYNRIN-LIKE"/>
    <property type="match status" value="1"/>
</dbReference>
<feature type="domain" description="Reverse transcriptase/retrotransposon-derived protein RNase H-like" evidence="2">
    <location>
        <begin position="3"/>
        <end position="68"/>
    </location>
</feature>
<dbReference type="EMBL" id="QXGD01000065">
    <property type="protein sequence ID" value="KAE9255119.1"/>
    <property type="molecule type" value="Genomic_DNA"/>
</dbReference>
<name>A0A6A4AA32_9STRA</name>
<sequence>MLHDHSKAFHVVCDVRDFATGCALMQYDDEGRERVVSYQSRQLKPAERNYPVYDKELLAMRYALIKFPQRMARWLSLFSEYNFVVHYKPGKTNILTDALSRRPDYVQSGRHAIGDEDDDECAVCIAGEVAAVEVAAATPLRDLISAAFESDEVCSEMVQYLKDPSDTARRRVPTRSCARVDRYQLEGGLLTYSVDCADPPRIVVPLDDDLQARLIHEFHDAPSGGHLGREKTFASFSRDFYWPHMHKWVRKRVRSCEACERGKPSQSKQDPLRPLPVAADPWSSVSMDFVFVLPRDAQGRTGILVFVDHFRKMIHLALVTATITA</sequence>
<evidence type="ECO:0000256" key="1">
    <source>
        <dbReference type="ARBA" id="ARBA00023268"/>
    </source>
</evidence>
<dbReference type="InterPro" id="IPR041588">
    <property type="entry name" value="Integrase_H2C2"/>
</dbReference>
<dbReference type="FunFam" id="1.10.340.70:FF:000001">
    <property type="entry name" value="Retrovirus-related Pol polyprotein from transposon gypsy-like Protein"/>
    <property type="match status" value="1"/>
</dbReference>
<evidence type="ECO:0000313" key="5">
    <source>
        <dbReference type="Proteomes" id="UP000440367"/>
    </source>
</evidence>
<evidence type="ECO:0000259" key="3">
    <source>
        <dbReference type="Pfam" id="PF17921"/>
    </source>
</evidence>
<evidence type="ECO:0000313" key="4">
    <source>
        <dbReference type="EMBL" id="KAE9255119.1"/>
    </source>
</evidence>
<accession>A0A6A4AA32</accession>
<dbReference type="InterPro" id="IPR050951">
    <property type="entry name" value="Retrovirus_Pol_polyprotein"/>
</dbReference>
<organism evidence="4 5">
    <name type="scientific">Phytophthora fragariae</name>
    <dbReference type="NCBI Taxonomy" id="53985"/>
    <lineage>
        <taxon>Eukaryota</taxon>
        <taxon>Sar</taxon>
        <taxon>Stramenopiles</taxon>
        <taxon>Oomycota</taxon>
        <taxon>Peronosporomycetes</taxon>
        <taxon>Peronosporales</taxon>
        <taxon>Peronosporaceae</taxon>
        <taxon>Phytophthora</taxon>
    </lineage>
</organism>
<evidence type="ECO:0000259" key="2">
    <source>
        <dbReference type="Pfam" id="PF17919"/>
    </source>
</evidence>
<dbReference type="InterPro" id="IPR036397">
    <property type="entry name" value="RNaseH_sf"/>
</dbReference>
<dbReference type="PANTHER" id="PTHR37984">
    <property type="entry name" value="PROTEIN CBG26694"/>
    <property type="match status" value="1"/>
</dbReference>
<dbReference type="GO" id="GO:0003676">
    <property type="term" value="F:nucleic acid binding"/>
    <property type="evidence" value="ECO:0007669"/>
    <property type="project" value="InterPro"/>
</dbReference>
<dbReference type="Gene3D" id="1.10.340.70">
    <property type="match status" value="1"/>
</dbReference>
<dbReference type="Gene3D" id="3.10.20.370">
    <property type="match status" value="1"/>
</dbReference>
<feature type="domain" description="Integrase zinc-binding" evidence="3">
    <location>
        <begin position="207"/>
        <end position="265"/>
    </location>
</feature>